<keyword evidence="4" id="KW-0963">Cytoplasm</keyword>
<reference evidence="8" key="1">
    <citation type="submission" date="2021-03" db="EMBL/GenBank/DDBJ databases">
        <title>Draft genome sequence of rust myrtle Austropuccinia psidii MF-1, a brazilian biotype.</title>
        <authorList>
            <person name="Quecine M.C."/>
            <person name="Pachon D.M.R."/>
            <person name="Bonatelli M.L."/>
            <person name="Correr F.H."/>
            <person name="Franceschini L.M."/>
            <person name="Leite T.F."/>
            <person name="Margarido G.R.A."/>
            <person name="Almeida C.A."/>
            <person name="Ferrarezi J.A."/>
            <person name="Labate C.A."/>
        </authorList>
    </citation>
    <scope>NUCLEOTIDE SEQUENCE</scope>
    <source>
        <strain evidence="8">MF-1</strain>
    </source>
</reference>
<dbReference type="EMBL" id="AVOT02038543">
    <property type="protein sequence ID" value="MBW0533443.1"/>
    <property type="molecule type" value="Genomic_DNA"/>
</dbReference>
<evidence type="ECO:0000256" key="2">
    <source>
        <dbReference type="ARBA" id="ARBA00004496"/>
    </source>
</evidence>
<dbReference type="Proteomes" id="UP000765509">
    <property type="component" value="Unassembled WGS sequence"/>
</dbReference>
<dbReference type="SUPFAM" id="SSF49764">
    <property type="entry name" value="HSP20-like chaperones"/>
    <property type="match status" value="1"/>
</dbReference>
<dbReference type="PROSITE" id="PS51203">
    <property type="entry name" value="CS"/>
    <property type="match status" value="1"/>
</dbReference>
<keyword evidence="9" id="KW-1185">Reference proteome</keyword>
<name>A0A9Q3F8L3_9BASI</name>
<gene>
    <name evidence="8" type="ORF">O181_073158</name>
</gene>
<dbReference type="InterPro" id="IPR007052">
    <property type="entry name" value="CS_dom"/>
</dbReference>
<organism evidence="8 9">
    <name type="scientific">Austropuccinia psidii MF-1</name>
    <dbReference type="NCBI Taxonomy" id="1389203"/>
    <lineage>
        <taxon>Eukaryota</taxon>
        <taxon>Fungi</taxon>
        <taxon>Dikarya</taxon>
        <taxon>Basidiomycota</taxon>
        <taxon>Pucciniomycotina</taxon>
        <taxon>Pucciniomycetes</taxon>
        <taxon>Pucciniales</taxon>
        <taxon>Sphaerophragmiaceae</taxon>
        <taxon>Austropuccinia</taxon>
    </lineage>
</organism>
<dbReference type="GO" id="GO:0005737">
    <property type="term" value="C:cytoplasm"/>
    <property type="evidence" value="ECO:0007669"/>
    <property type="project" value="UniProtKB-SubCell"/>
</dbReference>
<evidence type="ECO:0000256" key="5">
    <source>
        <dbReference type="ARBA" id="ARBA00023242"/>
    </source>
</evidence>
<evidence type="ECO:0000256" key="4">
    <source>
        <dbReference type="ARBA" id="ARBA00022490"/>
    </source>
</evidence>
<dbReference type="InterPro" id="IPR008978">
    <property type="entry name" value="HSP20-like_chaperone"/>
</dbReference>
<dbReference type="PANTHER" id="PTHR21664">
    <property type="entry name" value="CHRONIC MYELOGENOUS LEUKEMIA TUMOR ANTIGEN 66"/>
    <property type="match status" value="1"/>
</dbReference>
<dbReference type="Gene3D" id="2.60.40.790">
    <property type="match status" value="1"/>
</dbReference>
<feature type="compositionally biased region" description="Polar residues" evidence="6">
    <location>
        <begin position="309"/>
        <end position="318"/>
    </location>
</feature>
<dbReference type="GO" id="GO:0005634">
    <property type="term" value="C:nucleus"/>
    <property type="evidence" value="ECO:0007669"/>
    <property type="project" value="UniProtKB-SubCell"/>
</dbReference>
<evidence type="ECO:0000256" key="6">
    <source>
        <dbReference type="SAM" id="MobiDB-lite"/>
    </source>
</evidence>
<dbReference type="OrthoDB" id="428655at2759"/>
<comment type="caution">
    <text evidence="8">The sequence shown here is derived from an EMBL/GenBank/DDBJ whole genome shotgun (WGS) entry which is preliminary data.</text>
</comment>
<feature type="region of interest" description="Disordered" evidence="6">
    <location>
        <begin position="309"/>
        <end position="331"/>
    </location>
</feature>
<proteinExistence type="predicted"/>
<comment type="subcellular location">
    <subcellularLocation>
        <location evidence="2">Cytoplasm</location>
    </subcellularLocation>
    <subcellularLocation>
        <location evidence="1">Nucleus</location>
    </subcellularLocation>
</comment>
<dbReference type="PANTHER" id="PTHR21664:SF1">
    <property type="entry name" value="NUDC DOMAIN-CONTAINING PROTEIN 1"/>
    <property type="match status" value="1"/>
</dbReference>
<keyword evidence="5" id="KW-0539">Nucleus</keyword>
<evidence type="ECO:0000313" key="9">
    <source>
        <dbReference type="Proteomes" id="UP000765509"/>
    </source>
</evidence>
<evidence type="ECO:0000259" key="7">
    <source>
        <dbReference type="PROSITE" id="PS51203"/>
    </source>
</evidence>
<sequence length="690" mass="78645">MVIEISDQAHFNPSRQLLNPKFESYKLTEYDQSKIQRIKLKDSLNTSIDKRQSLNYQELKFKSFWNHLLIGSFTSKNSIKKQQIIWIDPSTLHIHSLQFLNDQLGQNPQVNLLLTLPNLRPSITSILNDSIEFDFPTAISLNANLLNHSNHLHKRPWLIVDGANSLFLVDLNPKSPQLLAQHQLNHPTLSKGFYSLSSLQVKNLDSNEFWVVLRAKNIQKLPVDTNDEKNITKKNNLVHEIFLLQLKIISNPSSEINHLPFAFDLHLKTKLIGDHDLVLSHFDSLNQRWCFGSTSPFNLSNCLSSTIQTKNQHSSSPKTGKAWLTDSQNSNQNPSHSSSFYSWNQTLSSLTIVFSIPLSISSKSLKIIFKHNLIKLSLQTNQPSIANSILKDYISNLFNYFGQELINSIDPSLVLETWDFIIPEDCTWFIENEPTRSILTVELGKKNSLRWPQVFKIDDQLHETLDPSELQSISDNLQKFTAPQVPPTKRQKQGLGLVEIDQVAKNPSGFLGNHNTTLSGGEIDEEIDMGDQTMKIGVQMTWLLSHTPQTEDLENWKIVKPHQISSVEIISSPPLQETISPSFQWNHVLTYPALAFVMASKRDIRFSFFTDKFAIIFENSTLNHQIGNVFIYYQSNKTKANQKVIKLKNESQANNDQGDELLGTCGIRKPNGEYLLICLCQSEIIICHDL</sequence>
<dbReference type="InterPro" id="IPR037895">
    <property type="entry name" value="NUDCD1"/>
</dbReference>
<feature type="domain" description="CS" evidence="7">
    <location>
        <begin position="336"/>
        <end position="455"/>
    </location>
</feature>
<protein>
    <recommendedName>
        <fullName evidence="3">NudC domain-containing protein 1</fullName>
    </recommendedName>
</protein>
<evidence type="ECO:0000313" key="8">
    <source>
        <dbReference type="EMBL" id="MBW0533443.1"/>
    </source>
</evidence>
<evidence type="ECO:0000256" key="3">
    <source>
        <dbReference type="ARBA" id="ARBA00018915"/>
    </source>
</evidence>
<dbReference type="AlphaFoldDB" id="A0A9Q3F8L3"/>
<dbReference type="Pfam" id="PF04969">
    <property type="entry name" value="CS"/>
    <property type="match status" value="1"/>
</dbReference>
<evidence type="ECO:0000256" key="1">
    <source>
        <dbReference type="ARBA" id="ARBA00004123"/>
    </source>
</evidence>
<accession>A0A9Q3F8L3</accession>